<gene>
    <name evidence="1" type="ORF">Mal64_06550</name>
</gene>
<reference evidence="1 2" key="1">
    <citation type="submission" date="2019-02" db="EMBL/GenBank/DDBJ databases">
        <title>Deep-cultivation of Planctomycetes and their phenomic and genomic characterization uncovers novel biology.</title>
        <authorList>
            <person name="Wiegand S."/>
            <person name="Jogler M."/>
            <person name="Boedeker C."/>
            <person name="Pinto D."/>
            <person name="Vollmers J."/>
            <person name="Rivas-Marin E."/>
            <person name="Kohn T."/>
            <person name="Peeters S.H."/>
            <person name="Heuer A."/>
            <person name="Rast P."/>
            <person name="Oberbeckmann S."/>
            <person name="Bunk B."/>
            <person name="Jeske O."/>
            <person name="Meyerdierks A."/>
            <person name="Storesund J.E."/>
            <person name="Kallscheuer N."/>
            <person name="Luecker S."/>
            <person name="Lage O.M."/>
            <person name="Pohl T."/>
            <person name="Merkel B.J."/>
            <person name="Hornburger P."/>
            <person name="Mueller R.-W."/>
            <person name="Bruemmer F."/>
            <person name="Labrenz M."/>
            <person name="Spormann A.M."/>
            <person name="Op Den Camp H."/>
            <person name="Overmann J."/>
            <person name="Amann R."/>
            <person name="Jetten M.S.M."/>
            <person name="Mascher T."/>
            <person name="Medema M.H."/>
            <person name="Devos D.P."/>
            <person name="Kaster A.-K."/>
            <person name="Ovreas L."/>
            <person name="Rohde M."/>
            <person name="Galperin M.Y."/>
            <person name="Jogler C."/>
        </authorList>
    </citation>
    <scope>NUCLEOTIDE SEQUENCE [LARGE SCALE GENOMIC DNA]</scope>
    <source>
        <strain evidence="1 2">Mal64</strain>
    </source>
</reference>
<evidence type="ECO:0000313" key="2">
    <source>
        <dbReference type="Proteomes" id="UP000315440"/>
    </source>
</evidence>
<dbReference type="EMBL" id="SJPQ01000001">
    <property type="protein sequence ID" value="TWT90270.1"/>
    <property type="molecule type" value="Genomic_DNA"/>
</dbReference>
<dbReference type="Proteomes" id="UP000315440">
    <property type="component" value="Unassembled WGS sequence"/>
</dbReference>
<comment type="caution">
    <text evidence="1">The sequence shown here is derived from an EMBL/GenBank/DDBJ whole genome shotgun (WGS) entry which is preliminary data.</text>
</comment>
<protein>
    <submittedName>
        <fullName evidence="1">Uncharacterized protein</fullName>
    </submittedName>
</protein>
<organism evidence="1 2">
    <name type="scientific">Pseudobythopirellula maris</name>
    <dbReference type="NCBI Taxonomy" id="2527991"/>
    <lineage>
        <taxon>Bacteria</taxon>
        <taxon>Pseudomonadati</taxon>
        <taxon>Planctomycetota</taxon>
        <taxon>Planctomycetia</taxon>
        <taxon>Pirellulales</taxon>
        <taxon>Lacipirellulaceae</taxon>
        <taxon>Pseudobythopirellula</taxon>
    </lineage>
</organism>
<keyword evidence="2" id="KW-1185">Reference proteome</keyword>
<proteinExistence type="predicted"/>
<evidence type="ECO:0000313" key="1">
    <source>
        <dbReference type="EMBL" id="TWT90270.1"/>
    </source>
</evidence>
<sequence>MRERRPTPVERSAAISRHICRAGLASTADVRATLAVASFCVEVAKLESEQFPLLLHQLPDGAVVLDLFEDTTRDSAS</sequence>
<dbReference type="AlphaFoldDB" id="A0A5C5ZSP0"/>
<accession>A0A5C5ZSP0</accession>
<name>A0A5C5ZSP0_9BACT</name>